<keyword evidence="4" id="KW-1185">Reference proteome</keyword>
<sequence length="145" mass="16387">MIVFKIGFLLAFSTASKQKNEKKSHGKKSDKKSQKKKKGGKSSSKSDRSPKRSASSKLGRTSSTAKLGPEYCKQQIDVVYWKNVVRIFVGEDAITYHVPTTDTKIWVPIFLQIVANSMSIAQLEHFHKYEIDFNIYTSIKKVGAR</sequence>
<feature type="chain" id="PRO_5043643183" evidence="2">
    <location>
        <begin position="16"/>
        <end position="145"/>
    </location>
</feature>
<name>A0AAW1L921_POPJA</name>
<dbReference type="AlphaFoldDB" id="A0AAW1L921"/>
<reference evidence="3 4" key="1">
    <citation type="journal article" date="2024" name="BMC Genomics">
        <title>De novo assembly and annotation of Popillia japonica's genome with initial clues to its potential as an invasive pest.</title>
        <authorList>
            <person name="Cucini C."/>
            <person name="Boschi S."/>
            <person name="Funari R."/>
            <person name="Cardaioli E."/>
            <person name="Iannotti N."/>
            <person name="Marturano G."/>
            <person name="Paoli F."/>
            <person name="Bruttini M."/>
            <person name="Carapelli A."/>
            <person name="Frati F."/>
            <person name="Nardi F."/>
        </authorList>
    </citation>
    <scope>NUCLEOTIDE SEQUENCE [LARGE SCALE GENOMIC DNA]</scope>
    <source>
        <strain evidence="3">DMR45628</strain>
    </source>
</reference>
<accession>A0AAW1L921</accession>
<feature type="compositionally biased region" description="Basic residues" evidence="1">
    <location>
        <begin position="24"/>
        <end position="40"/>
    </location>
</feature>
<protein>
    <submittedName>
        <fullName evidence="3">Uncharacterized protein</fullName>
    </submittedName>
</protein>
<evidence type="ECO:0000313" key="4">
    <source>
        <dbReference type="Proteomes" id="UP001458880"/>
    </source>
</evidence>
<dbReference type="Proteomes" id="UP001458880">
    <property type="component" value="Unassembled WGS sequence"/>
</dbReference>
<comment type="caution">
    <text evidence="3">The sequence shown here is derived from an EMBL/GenBank/DDBJ whole genome shotgun (WGS) entry which is preliminary data.</text>
</comment>
<dbReference type="EMBL" id="JASPKY010000134">
    <property type="protein sequence ID" value="KAK9731324.1"/>
    <property type="molecule type" value="Genomic_DNA"/>
</dbReference>
<keyword evidence="2" id="KW-0732">Signal</keyword>
<evidence type="ECO:0000313" key="3">
    <source>
        <dbReference type="EMBL" id="KAK9731324.1"/>
    </source>
</evidence>
<evidence type="ECO:0000256" key="1">
    <source>
        <dbReference type="SAM" id="MobiDB-lite"/>
    </source>
</evidence>
<organism evidence="3 4">
    <name type="scientific">Popillia japonica</name>
    <name type="common">Japanese beetle</name>
    <dbReference type="NCBI Taxonomy" id="7064"/>
    <lineage>
        <taxon>Eukaryota</taxon>
        <taxon>Metazoa</taxon>
        <taxon>Ecdysozoa</taxon>
        <taxon>Arthropoda</taxon>
        <taxon>Hexapoda</taxon>
        <taxon>Insecta</taxon>
        <taxon>Pterygota</taxon>
        <taxon>Neoptera</taxon>
        <taxon>Endopterygota</taxon>
        <taxon>Coleoptera</taxon>
        <taxon>Polyphaga</taxon>
        <taxon>Scarabaeiformia</taxon>
        <taxon>Scarabaeidae</taxon>
        <taxon>Rutelinae</taxon>
        <taxon>Popillia</taxon>
    </lineage>
</organism>
<proteinExistence type="predicted"/>
<feature type="signal peptide" evidence="2">
    <location>
        <begin position="1"/>
        <end position="15"/>
    </location>
</feature>
<feature type="region of interest" description="Disordered" evidence="1">
    <location>
        <begin position="16"/>
        <end position="64"/>
    </location>
</feature>
<evidence type="ECO:0000256" key="2">
    <source>
        <dbReference type="SAM" id="SignalP"/>
    </source>
</evidence>
<gene>
    <name evidence="3" type="ORF">QE152_g13767</name>
</gene>